<evidence type="ECO:0000256" key="3">
    <source>
        <dbReference type="ARBA" id="ARBA00022651"/>
    </source>
</evidence>
<comment type="catalytic activity">
    <reaction evidence="1 9">
        <text>Endohydrolysis of (1-&gt;4)-beta-D-xylosidic linkages in xylans.</text>
        <dbReference type="EC" id="3.2.1.8"/>
    </reaction>
</comment>
<sequence length="380" mass="43205">MMSKLRRFNLFIFVTVIVVASSGALLLQLTNGDKKLSDLTLRKLADKNNILVGAAVNYSKLSRDSTYRSLLANEYNALTIENDIKFSRVHPIIGTYDYTKADAIVNYAINNDLKIRGHTLVWHTSNPDWLQNGNFTKDEMIQILRDHITNVVGRYKGKIFAWDVVNEAFNEDGTYRDSIWLKSIGKEYIPLAFQFAHEADPNALLFYNDYSNEGINPKSNAIYNLVRELKGKGTPIHGIGFQMHFSVNSDINYKKIEENMRRLKKAGMIVHFTEVDVKVTDLNKLPIQLTEQAVKYGELFNICLNSNGICKAFIIWGLTDKYSSSASAMPLIFDKYYKPKQSYLAIKNQLINKSSSIIKYGLTKNSVYMKKNGMDLVNGS</sequence>
<dbReference type="EMBL" id="JBHUMY010000038">
    <property type="protein sequence ID" value="MFD2663083.1"/>
    <property type="molecule type" value="Genomic_DNA"/>
</dbReference>
<comment type="caution">
    <text evidence="11">The sequence shown here is derived from an EMBL/GenBank/DDBJ whole genome shotgun (WGS) entry which is preliminary data.</text>
</comment>
<proteinExistence type="inferred from homology"/>
<keyword evidence="12" id="KW-1185">Reference proteome</keyword>
<dbReference type="PANTHER" id="PTHR31490">
    <property type="entry name" value="GLYCOSYL HYDROLASE"/>
    <property type="match status" value="1"/>
</dbReference>
<name>A0ABW5R5I6_9BACL</name>
<dbReference type="InterPro" id="IPR044846">
    <property type="entry name" value="GH10"/>
</dbReference>
<evidence type="ECO:0000256" key="4">
    <source>
        <dbReference type="ARBA" id="ARBA00022729"/>
    </source>
</evidence>
<dbReference type="SMART" id="SM00633">
    <property type="entry name" value="Glyco_10"/>
    <property type="match status" value="1"/>
</dbReference>
<dbReference type="PRINTS" id="PR00134">
    <property type="entry name" value="GLHYDRLASE10"/>
</dbReference>
<keyword evidence="7 9" id="KW-0326">Glycosidase</keyword>
<evidence type="ECO:0000259" key="10">
    <source>
        <dbReference type="PROSITE" id="PS51760"/>
    </source>
</evidence>
<keyword evidence="4" id="KW-0732">Signal</keyword>
<evidence type="ECO:0000256" key="2">
    <source>
        <dbReference type="ARBA" id="ARBA00007495"/>
    </source>
</evidence>
<dbReference type="SUPFAM" id="SSF51445">
    <property type="entry name" value="(Trans)glycosidases"/>
    <property type="match status" value="1"/>
</dbReference>
<evidence type="ECO:0000256" key="1">
    <source>
        <dbReference type="ARBA" id="ARBA00000681"/>
    </source>
</evidence>
<keyword evidence="3" id="KW-0858">Xylan degradation</keyword>
<dbReference type="EC" id="3.2.1.8" evidence="9"/>
<evidence type="ECO:0000313" key="12">
    <source>
        <dbReference type="Proteomes" id="UP001597493"/>
    </source>
</evidence>
<keyword evidence="8 9" id="KW-0624">Polysaccharide degradation</keyword>
<accession>A0ABW5R5I6</accession>
<evidence type="ECO:0000313" key="11">
    <source>
        <dbReference type="EMBL" id="MFD2663083.1"/>
    </source>
</evidence>
<evidence type="ECO:0000256" key="7">
    <source>
        <dbReference type="ARBA" id="ARBA00023295"/>
    </source>
</evidence>
<protein>
    <recommendedName>
        <fullName evidence="9">Beta-xylanase</fullName>
        <ecNumber evidence="9">3.2.1.8</ecNumber>
    </recommendedName>
</protein>
<dbReference type="Pfam" id="PF00331">
    <property type="entry name" value="Glyco_hydro_10"/>
    <property type="match status" value="1"/>
</dbReference>
<dbReference type="Proteomes" id="UP001597493">
    <property type="component" value="Unassembled WGS sequence"/>
</dbReference>
<evidence type="ECO:0000256" key="5">
    <source>
        <dbReference type="ARBA" id="ARBA00022801"/>
    </source>
</evidence>
<keyword evidence="5 9" id="KW-0378">Hydrolase</keyword>
<keyword evidence="6 9" id="KW-0119">Carbohydrate metabolism</keyword>
<dbReference type="Gene3D" id="3.20.20.80">
    <property type="entry name" value="Glycosidases"/>
    <property type="match status" value="1"/>
</dbReference>
<gene>
    <name evidence="11" type="ORF">ACFSW5_22760</name>
</gene>
<organism evidence="11 12">
    <name type="scientific">Paenibacillus thailandensis</name>
    <dbReference type="NCBI Taxonomy" id="393250"/>
    <lineage>
        <taxon>Bacteria</taxon>
        <taxon>Bacillati</taxon>
        <taxon>Bacillota</taxon>
        <taxon>Bacilli</taxon>
        <taxon>Bacillales</taxon>
        <taxon>Paenibacillaceae</taxon>
        <taxon>Paenibacillus</taxon>
    </lineage>
</organism>
<evidence type="ECO:0000256" key="9">
    <source>
        <dbReference type="RuleBase" id="RU361174"/>
    </source>
</evidence>
<evidence type="ECO:0000256" key="8">
    <source>
        <dbReference type="ARBA" id="ARBA00023326"/>
    </source>
</evidence>
<feature type="domain" description="GH10" evidence="10">
    <location>
        <begin position="36"/>
        <end position="349"/>
    </location>
</feature>
<dbReference type="PROSITE" id="PS51760">
    <property type="entry name" value="GH10_2"/>
    <property type="match status" value="1"/>
</dbReference>
<evidence type="ECO:0000256" key="6">
    <source>
        <dbReference type="ARBA" id="ARBA00023277"/>
    </source>
</evidence>
<comment type="similarity">
    <text evidence="2 9">Belongs to the glycosyl hydrolase 10 (cellulase F) family.</text>
</comment>
<dbReference type="InterPro" id="IPR017853">
    <property type="entry name" value="GH"/>
</dbReference>
<reference evidence="12" key="1">
    <citation type="journal article" date="2019" name="Int. J. Syst. Evol. Microbiol.">
        <title>The Global Catalogue of Microorganisms (GCM) 10K type strain sequencing project: providing services to taxonomists for standard genome sequencing and annotation.</title>
        <authorList>
            <consortium name="The Broad Institute Genomics Platform"/>
            <consortium name="The Broad Institute Genome Sequencing Center for Infectious Disease"/>
            <person name="Wu L."/>
            <person name="Ma J."/>
        </authorList>
    </citation>
    <scope>NUCLEOTIDE SEQUENCE [LARGE SCALE GENOMIC DNA]</scope>
    <source>
        <strain evidence="12">TISTR 1827</strain>
    </source>
</reference>
<dbReference type="RefSeq" id="WP_379278441.1">
    <property type="nucleotide sequence ID" value="NZ_JBHUGT010000008.1"/>
</dbReference>
<dbReference type="PANTHER" id="PTHR31490:SF88">
    <property type="entry name" value="BETA-XYLANASE"/>
    <property type="match status" value="1"/>
</dbReference>
<dbReference type="InterPro" id="IPR001000">
    <property type="entry name" value="GH10_dom"/>
</dbReference>